<name>A0ABQ9JZL5_9CUCU</name>
<protein>
    <submittedName>
        <fullName evidence="1">Uncharacterized protein</fullName>
    </submittedName>
</protein>
<gene>
    <name evidence="1" type="ORF">NQ317_005326</name>
</gene>
<comment type="caution">
    <text evidence="1">The sequence shown here is derived from an EMBL/GenBank/DDBJ whole genome shotgun (WGS) entry which is preliminary data.</text>
</comment>
<keyword evidence="2" id="KW-1185">Reference proteome</keyword>
<evidence type="ECO:0000313" key="2">
    <source>
        <dbReference type="Proteomes" id="UP001162164"/>
    </source>
</evidence>
<proteinExistence type="predicted"/>
<evidence type="ECO:0000313" key="1">
    <source>
        <dbReference type="EMBL" id="KAJ8983237.1"/>
    </source>
</evidence>
<reference evidence="1" key="1">
    <citation type="journal article" date="2023" name="Insect Mol. Biol.">
        <title>Genome sequencing provides insights into the evolution of gene families encoding plant cell wall-degrading enzymes in longhorned beetles.</title>
        <authorList>
            <person name="Shin N.R."/>
            <person name="Okamura Y."/>
            <person name="Kirsch R."/>
            <person name="Pauchet Y."/>
        </authorList>
    </citation>
    <scope>NUCLEOTIDE SEQUENCE</scope>
    <source>
        <strain evidence="1">MMC_N1</strain>
    </source>
</reference>
<dbReference type="EMBL" id="JAPWTJ010000087">
    <property type="protein sequence ID" value="KAJ8983237.1"/>
    <property type="molecule type" value="Genomic_DNA"/>
</dbReference>
<accession>A0ABQ9JZL5</accession>
<organism evidence="1 2">
    <name type="scientific">Molorchus minor</name>
    <dbReference type="NCBI Taxonomy" id="1323400"/>
    <lineage>
        <taxon>Eukaryota</taxon>
        <taxon>Metazoa</taxon>
        <taxon>Ecdysozoa</taxon>
        <taxon>Arthropoda</taxon>
        <taxon>Hexapoda</taxon>
        <taxon>Insecta</taxon>
        <taxon>Pterygota</taxon>
        <taxon>Neoptera</taxon>
        <taxon>Endopterygota</taxon>
        <taxon>Coleoptera</taxon>
        <taxon>Polyphaga</taxon>
        <taxon>Cucujiformia</taxon>
        <taxon>Chrysomeloidea</taxon>
        <taxon>Cerambycidae</taxon>
        <taxon>Lamiinae</taxon>
        <taxon>Monochamini</taxon>
        <taxon>Molorchus</taxon>
    </lineage>
</organism>
<dbReference type="Proteomes" id="UP001162164">
    <property type="component" value="Unassembled WGS sequence"/>
</dbReference>
<sequence>MGLLSDVPSAIDSKLENVFYAAVTKSADLKTFGNEKCYECLIEEIKDLEINGIEIQNGDTETVIVHFILGLVIGDNLGLNSFLNFTKSFSSNFFCRFCPTSKTDTHELNYEDDALTRTVENYDLDAFNELRNVKYEPHFLAYEVNPSDLSPFSLISVSDDHIVGPPITLIKTARGKQFLPPPEEIELKALLSEWGQEDLAPELIEPEADAESCLRALKFDNLTADQFDSTWKACCNFRLQCLKSKNTAEIMEKWPFYKSPSGYRLIDIDFKAAFENRDGLLCEWDEKWETIVSFLMIENHVKDRNVKVILENLKNNTAISENGRNAALVWALHGYLVPTTKIIKKDAATGKKSTTKFTIKDSQESVVFIGATQQEVEDHISHLKRIKTSIQPSVYGIGENIYSIEQIFVLF</sequence>